<organism evidence="3 4">
    <name type="scientific">Gymnopilus junonius</name>
    <name type="common">Spectacular rustgill mushroom</name>
    <name type="synonym">Gymnopilus spectabilis subsp. junonius</name>
    <dbReference type="NCBI Taxonomy" id="109634"/>
    <lineage>
        <taxon>Eukaryota</taxon>
        <taxon>Fungi</taxon>
        <taxon>Dikarya</taxon>
        <taxon>Basidiomycota</taxon>
        <taxon>Agaricomycotina</taxon>
        <taxon>Agaricomycetes</taxon>
        <taxon>Agaricomycetidae</taxon>
        <taxon>Agaricales</taxon>
        <taxon>Agaricineae</taxon>
        <taxon>Hymenogastraceae</taxon>
        <taxon>Gymnopilus</taxon>
    </lineage>
</organism>
<evidence type="ECO:0000256" key="2">
    <source>
        <dbReference type="PIRSR" id="PIRSR016305-1"/>
    </source>
</evidence>
<protein>
    <submittedName>
        <fullName evidence="3">S-adenosyl-L-methionine-dependent methyltransferase</fullName>
    </submittedName>
</protein>
<sequence>MAIRQSKDLAATLGDPSGVSLGRGGTALHSEKYYLLPADLRLPPEESLESTLFSSPDPEHKAILDPSLPTLLLFECVLAYMLPSSSSRLLEWFVKTFQKSQNSVLGCIVYEMFGLNDAFGRVMVNNLKERNISLPGVEPYQTIESLSTRFLDSGFAAAVALTLKDIRKAYIDDGELERISKLEFLDETEELNLVLAHYFISWGLYLGSSDSSAIWGHWELTKKRN</sequence>
<evidence type="ECO:0000256" key="1">
    <source>
        <dbReference type="ARBA" id="ARBA00022691"/>
    </source>
</evidence>
<keyword evidence="3" id="KW-0489">Methyltransferase</keyword>
<dbReference type="GO" id="GO:0032259">
    <property type="term" value="P:methylation"/>
    <property type="evidence" value="ECO:0007669"/>
    <property type="project" value="UniProtKB-KW"/>
</dbReference>
<feature type="binding site" evidence="2">
    <location>
        <position position="75"/>
    </location>
    <ligand>
        <name>S-adenosyl-L-methionine</name>
        <dbReference type="ChEBI" id="CHEBI:59789"/>
    </ligand>
</feature>
<dbReference type="PANTHER" id="PTHR13600">
    <property type="entry name" value="LEUCINE CARBOXYL METHYLTRANSFERASE"/>
    <property type="match status" value="1"/>
</dbReference>
<keyword evidence="3" id="KW-0808">Transferase</keyword>
<gene>
    <name evidence="3" type="ORF">CPB84DRAFT_1762124</name>
</gene>
<dbReference type="InterPro" id="IPR016651">
    <property type="entry name" value="LCMT1"/>
</dbReference>
<dbReference type="AlphaFoldDB" id="A0A9P5TUI4"/>
<proteinExistence type="predicted"/>
<dbReference type="Gene3D" id="3.40.50.150">
    <property type="entry name" value="Vaccinia Virus protein VP39"/>
    <property type="match status" value="1"/>
</dbReference>
<dbReference type="OrthoDB" id="203237at2759"/>
<dbReference type="InterPro" id="IPR029063">
    <property type="entry name" value="SAM-dependent_MTases_sf"/>
</dbReference>
<comment type="caution">
    <text evidence="3">The sequence shown here is derived from an EMBL/GenBank/DDBJ whole genome shotgun (WGS) entry which is preliminary data.</text>
</comment>
<dbReference type="GO" id="GO:0018423">
    <property type="term" value="F:protein C-terminal leucine carboxyl O-methyltransferase activity"/>
    <property type="evidence" value="ECO:0007669"/>
    <property type="project" value="TreeGrafter"/>
</dbReference>
<keyword evidence="1 2" id="KW-0949">S-adenosyl-L-methionine</keyword>
<evidence type="ECO:0000313" key="3">
    <source>
        <dbReference type="EMBL" id="KAF8911534.1"/>
    </source>
</evidence>
<reference evidence="3" key="1">
    <citation type="submission" date="2020-11" db="EMBL/GenBank/DDBJ databases">
        <authorList>
            <consortium name="DOE Joint Genome Institute"/>
            <person name="Ahrendt S."/>
            <person name="Riley R."/>
            <person name="Andreopoulos W."/>
            <person name="LaButti K."/>
            <person name="Pangilinan J."/>
            <person name="Ruiz-duenas F.J."/>
            <person name="Barrasa J.M."/>
            <person name="Sanchez-Garcia M."/>
            <person name="Camarero S."/>
            <person name="Miyauchi S."/>
            <person name="Serrano A."/>
            <person name="Linde D."/>
            <person name="Babiker R."/>
            <person name="Drula E."/>
            <person name="Ayuso-Fernandez I."/>
            <person name="Pacheco R."/>
            <person name="Padilla G."/>
            <person name="Ferreira P."/>
            <person name="Barriuso J."/>
            <person name="Kellner H."/>
            <person name="Castanera R."/>
            <person name="Alfaro M."/>
            <person name="Ramirez L."/>
            <person name="Pisabarro A.G."/>
            <person name="Kuo A."/>
            <person name="Tritt A."/>
            <person name="Lipzen A."/>
            <person name="He G."/>
            <person name="Yan M."/>
            <person name="Ng V."/>
            <person name="Cullen D."/>
            <person name="Martin F."/>
            <person name="Rosso M.-N."/>
            <person name="Henrissat B."/>
            <person name="Hibbett D."/>
            <person name="Martinez A.T."/>
            <person name="Grigoriev I.V."/>
        </authorList>
    </citation>
    <scope>NUCLEOTIDE SEQUENCE</scope>
    <source>
        <strain evidence="3">AH 44721</strain>
    </source>
</reference>
<evidence type="ECO:0000313" key="4">
    <source>
        <dbReference type="Proteomes" id="UP000724874"/>
    </source>
</evidence>
<dbReference type="Proteomes" id="UP000724874">
    <property type="component" value="Unassembled WGS sequence"/>
</dbReference>
<dbReference type="EMBL" id="JADNYJ010000004">
    <property type="protein sequence ID" value="KAF8911534.1"/>
    <property type="molecule type" value="Genomic_DNA"/>
</dbReference>
<keyword evidence="4" id="KW-1185">Reference proteome</keyword>
<accession>A0A9P5TUI4</accession>
<name>A0A9P5TUI4_GYMJU</name>
<dbReference type="PIRSF" id="PIRSF016305">
    <property type="entry name" value="LCM_mtfrase"/>
    <property type="match status" value="1"/>
</dbReference>
<dbReference type="SUPFAM" id="SSF53335">
    <property type="entry name" value="S-adenosyl-L-methionine-dependent methyltransferases"/>
    <property type="match status" value="1"/>
</dbReference>
<dbReference type="PANTHER" id="PTHR13600:SF21">
    <property type="entry name" value="LEUCINE CARBOXYL METHYLTRANSFERASE 1"/>
    <property type="match status" value="1"/>
</dbReference>
<feature type="binding site" evidence="2">
    <location>
        <begin position="39"/>
        <end position="40"/>
    </location>
    <ligand>
        <name>S-adenosyl-L-methionine</name>
        <dbReference type="ChEBI" id="CHEBI:59789"/>
    </ligand>
</feature>